<dbReference type="GO" id="GO:0009279">
    <property type="term" value="C:cell outer membrane"/>
    <property type="evidence" value="ECO:0007669"/>
    <property type="project" value="UniProtKB-SubCell"/>
</dbReference>
<evidence type="ECO:0000313" key="5">
    <source>
        <dbReference type="Proteomes" id="UP000557392"/>
    </source>
</evidence>
<keyword evidence="5" id="KW-1185">Reference proteome</keyword>
<proteinExistence type="predicted"/>
<dbReference type="InterPro" id="IPR036942">
    <property type="entry name" value="Beta-barrel_TonB_sf"/>
</dbReference>
<dbReference type="PANTHER" id="PTHR47234">
    <property type="match status" value="1"/>
</dbReference>
<dbReference type="SUPFAM" id="SSF56935">
    <property type="entry name" value="Porins"/>
    <property type="match status" value="1"/>
</dbReference>
<keyword evidence="3" id="KW-0998">Cell outer membrane</keyword>
<comment type="caution">
    <text evidence="4">The sequence shown here is derived from an EMBL/GenBank/DDBJ whole genome shotgun (WGS) entry which is preliminary data.</text>
</comment>
<accession>A0A7W6JS80</accession>
<evidence type="ECO:0000313" key="4">
    <source>
        <dbReference type="EMBL" id="MBB4098643.1"/>
    </source>
</evidence>
<evidence type="ECO:0000256" key="1">
    <source>
        <dbReference type="ARBA" id="ARBA00004442"/>
    </source>
</evidence>
<dbReference type="RefSeq" id="WP_183997601.1">
    <property type="nucleotide sequence ID" value="NZ_JACIEH010000002.1"/>
</dbReference>
<dbReference type="EMBL" id="JACIEH010000002">
    <property type="protein sequence ID" value="MBB4098643.1"/>
    <property type="molecule type" value="Genomic_DNA"/>
</dbReference>
<name>A0A7W6JS80_9SPHN</name>
<dbReference type="PANTHER" id="PTHR47234:SF2">
    <property type="entry name" value="TONB-DEPENDENT RECEPTOR"/>
    <property type="match status" value="1"/>
</dbReference>
<reference evidence="4 5" key="1">
    <citation type="submission" date="2020-08" db="EMBL/GenBank/DDBJ databases">
        <title>Genomic Encyclopedia of Type Strains, Phase IV (KMG-IV): sequencing the most valuable type-strain genomes for metagenomic binning, comparative biology and taxonomic classification.</title>
        <authorList>
            <person name="Goeker M."/>
        </authorList>
    </citation>
    <scope>NUCLEOTIDE SEQUENCE [LARGE SCALE GENOMIC DNA]</scope>
    <source>
        <strain evidence="4 5">DSM 101806</strain>
    </source>
</reference>
<sequence length="234" mass="25795">MRADWTRIVINNGYYDPQSLLNATTPQELSALADFMAAFPDRFRRGPVPAGDPYGVGPIIYVDATTANLSRYTREALDFSGDYQTLIGEGQLTISGSATLLLNIASKLTPSAAARDLTGVVSTANFYSNGGSLKFKGVYSTPKWNFGVRARHLSGYYVNNLHTLVLEQGSNRVDASTYFDIYGGVKLFRKTEISIGLNNELDKPPLYDVTRTSGYAPNGDPRMRTFYANLTQRF</sequence>
<dbReference type="Proteomes" id="UP000557392">
    <property type="component" value="Unassembled WGS sequence"/>
</dbReference>
<gene>
    <name evidence="4" type="ORF">GGR46_002207</name>
</gene>
<evidence type="ECO:0000256" key="3">
    <source>
        <dbReference type="ARBA" id="ARBA00023237"/>
    </source>
</evidence>
<evidence type="ECO:0000256" key="2">
    <source>
        <dbReference type="ARBA" id="ARBA00023136"/>
    </source>
</evidence>
<comment type="subcellular location">
    <subcellularLocation>
        <location evidence="1">Cell outer membrane</location>
    </subcellularLocation>
</comment>
<dbReference type="AlphaFoldDB" id="A0A7W6JS80"/>
<protein>
    <recommendedName>
        <fullName evidence="6">TonB-dependent receptor</fullName>
    </recommendedName>
</protein>
<organism evidence="4 5">
    <name type="scientific">Sphingomonas kyeonggiensis</name>
    <dbReference type="NCBI Taxonomy" id="1268553"/>
    <lineage>
        <taxon>Bacteria</taxon>
        <taxon>Pseudomonadati</taxon>
        <taxon>Pseudomonadota</taxon>
        <taxon>Alphaproteobacteria</taxon>
        <taxon>Sphingomonadales</taxon>
        <taxon>Sphingomonadaceae</taxon>
        <taxon>Sphingomonas</taxon>
    </lineage>
</organism>
<dbReference type="Gene3D" id="2.40.170.20">
    <property type="entry name" value="TonB-dependent receptor, beta-barrel domain"/>
    <property type="match status" value="1"/>
</dbReference>
<keyword evidence="2" id="KW-0472">Membrane</keyword>
<evidence type="ECO:0008006" key="6">
    <source>
        <dbReference type="Google" id="ProtNLM"/>
    </source>
</evidence>